<keyword evidence="4" id="KW-1003">Cell membrane</keyword>
<comment type="catalytic activity">
    <reaction evidence="36">
        <text>1-hexadecanoyl-2-(9Z-octadecenoyl)-sn-glycero-3-phosphocholine + H2O = 1-hexadecanoyl-sn-glycero-3-phosphocholine + (9Z)-octadecenoate + H(+)</text>
        <dbReference type="Rhea" id="RHEA:38779"/>
        <dbReference type="ChEBI" id="CHEBI:15377"/>
        <dbReference type="ChEBI" id="CHEBI:15378"/>
        <dbReference type="ChEBI" id="CHEBI:30823"/>
        <dbReference type="ChEBI" id="CHEBI:72998"/>
        <dbReference type="ChEBI" id="CHEBI:73001"/>
    </reaction>
    <physiologicalReaction direction="left-to-right" evidence="36">
        <dbReference type="Rhea" id="RHEA:38780"/>
    </physiologicalReaction>
</comment>
<evidence type="ECO:0000256" key="15">
    <source>
        <dbReference type="ARBA" id="ARBA00023422"/>
    </source>
</evidence>
<evidence type="ECO:0000256" key="31">
    <source>
        <dbReference type="ARBA" id="ARBA00048374"/>
    </source>
</evidence>
<evidence type="ECO:0000256" key="6">
    <source>
        <dbReference type="ARBA" id="ARBA00022729"/>
    </source>
</evidence>
<dbReference type="GO" id="GO:0006644">
    <property type="term" value="P:phospholipid metabolic process"/>
    <property type="evidence" value="ECO:0007669"/>
    <property type="project" value="TreeGrafter"/>
</dbReference>
<evidence type="ECO:0000256" key="23">
    <source>
        <dbReference type="ARBA" id="ARBA00047438"/>
    </source>
</evidence>
<comment type="catalytic activity">
    <reaction evidence="35">
        <text>1-hexadecanoyl-sn-glycero-3-phosphocholine + H2O = sn-glycerol 3-phosphocholine + hexadecanoate + H(+)</text>
        <dbReference type="Rhea" id="RHEA:40435"/>
        <dbReference type="ChEBI" id="CHEBI:7896"/>
        <dbReference type="ChEBI" id="CHEBI:15377"/>
        <dbReference type="ChEBI" id="CHEBI:15378"/>
        <dbReference type="ChEBI" id="CHEBI:16870"/>
        <dbReference type="ChEBI" id="CHEBI:72998"/>
    </reaction>
    <physiologicalReaction direction="left-to-right" evidence="35">
        <dbReference type="Rhea" id="RHEA:40436"/>
    </physiologicalReaction>
</comment>
<organism evidence="43 44">
    <name type="scientific">Popillia japonica</name>
    <name type="common">Japanese beetle</name>
    <dbReference type="NCBI Taxonomy" id="7064"/>
    <lineage>
        <taxon>Eukaryota</taxon>
        <taxon>Metazoa</taxon>
        <taxon>Ecdysozoa</taxon>
        <taxon>Arthropoda</taxon>
        <taxon>Hexapoda</taxon>
        <taxon>Insecta</taxon>
        <taxon>Pterygota</taxon>
        <taxon>Neoptera</taxon>
        <taxon>Endopterygota</taxon>
        <taxon>Coleoptera</taxon>
        <taxon>Polyphaga</taxon>
        <taxon>Scarabaeiformia</taxon>
        <taxon>Scarabaeidae</taxon>
        <taxon>Rutelinae</taxon>
        <taxon>Popillia</taxon>
    </lineage>
</organism>
<comment type="catalytic activity">
    <reaction evidence="40">
        <text>1,2-dihexadecanoyl-sn-glycero-3-phosphocholine + 2 H2O = sn-glycerol 3-phosphocholine + 2 hexadecanoate + 2 H(+)</text>
        <dbReference type="Rhea" id="RHEA:40975"/>
        <dbReference type="ChEBI" id="CHEBI:7896"/>
        <dbReference type="ChEBI" id="CHEBI:15377"/>
        <dbReference type="ChEBI" id="CHEBI:15378"/>
        <dbReference type="ChEBI" id="CHEBI:16870"/>
        <dbReference type="ChEBI" id="CHEBI:72999"/>
    </reaction>
    <physiologicalReaction direction="left-to-right" evidence="40">
        <dbReference type="Rhea" id="RHEA:40976"/>
    </physiologicalReaction>
</comment>
<gene>
    <name evidence="43" type="ORF">QE152_g21569</name>
</gene>
<evidence type="ECO:0000256" key="12">
    <source>
        <dbReference type="ARBA" id="ARBA00023180"/>
    </source>
</evidence>
<comment type="catalytic activity">
    <reaction evidence="42">
        <text>2-(9Z-octadecenoyl)-glycerol + H2O = glycerol + (9Z)-octadecenoate + H(+)</text>
        <dbReference type="Rhea" id="RHEA:38491"/>
        <dbReference type="ChEBI" id="CHEBI:15377"/>
        <dbReference type="ChEBI" id="CHEBI:15378"/>
        <dbReference type="ChEBI" id="CHEBI:17754"/>
        <dbReference type="ChEBI" id="CHEBI:30823"/>
        <dbReference type="ChEBI" id="CHEBI:73990"/>
    </reaction>
    <physiologicalReaction direction="left-to-right" evidence="42">
        <dbReference type="Rhea" id="RHEA:38492"/>
    </physiologicalReaction>
</comment>
<keyword evidence="7" id="KW-0677">Repeat</keyword>
<comment type="catalytic activity">
    <reaction evidence="13">
        <text>a triacylglycerol + H2O = a diacylglycerol + a fatty acid + H(+)</text>
        <dbReference type="Rhea" id="RHEA:12044"/>
        <dbReference type="ChEBI" id="CHEBI:15377"/>
        <dbReference type="ChEBI" id="CHEBI:15378"/>
        <dbReference type="ChEBI" id="CHEBI:17855"/>
        <dbReference type="ChEBI" id="CHEBI:18035"/>
        <dbReference type="ChEBI" id="CHEBI:28868"/>
        <dbReference type="EC" id="3.1.1.3"/>
    </reaction>
    <physiologicalReaction direction="left-to-right" evidence="13">
        <dbReference type="Rhea" id="RHEA:12045"/>
    </physiologicalReaction>
</comment>
<comment type="catalytic activity">
    <reaction evidence="29">
        <text>1,2-dihexadecanoyl-sn-glycero-3-phosphocholine + H2O = 1-hexadecanoyl-sn-glycero-3-phosphocholine + hexadecanoate + H(+)</text>
        <dbReference type="Rhea" id="RHEA:41223"/>
        <dbReference type="ChEBI" id="CHEBI:7896"/>
        <dbReference type="ChEBI" id="CHEBI:15377"/>
        <dbReference type="ChEBI" id="CHEBI:15378"/>
        <dbReference type="ChEBI" id="CHEBI:72998"/>
        <dbReference type="ChEBI" id="CHEBI:72999"/>
    </reaction>
    <physiologicalReaction direction="left-to-right" evidence="29">
        <dbReference type="Rhea" id="RHEA:41224"/>
    </physiologicalReaction>
</comment>
<dbReference type="Proteomes" id="UP001458880">
    <property type="component" value="Unassembled WGS sequence"/>
</dbReference>
<evidence type="ECO:0000256" key="36">
    <source>
        <dbReference type="ARBA" id="ARBA00048699"/>
    </source>
</evidence>
<dbReference type="PANTHER" id="PTHR21325">
    <property type="entry name" value="PHOSPHOLIPASE B, PLB1"/>
    <property type="match status" value="1"/>
</dbReference>
<keyword evidence="11" id="KW-0472">Membrane</keyword>
<dbReference type="InterPro" id="IPR036514">
    <property type="entry name" value="SGNH_hydro_sf"/>
</dbReference>
<comment type="catalytic activity">
    <reaction evidence="23">
        <text>1-(9Z-octadecenoyl)-glycerol + H2O = glycerol + (9Z)-octadecenoate + H(+)</text>
        <dbReference type="Rhea" id="RHEA:38487"/>
        <dbReference type="ChEBI" id="CHEBI:15377"/>
        <dbReference type="ChEBI" id="CHEBI:15378"/>
        <dbReference type="ChEBI" id="CHEBI:17754"/>
        <dbReference type="ChEBI" id="CHEBI:30823"/>
        <dbReference type="ChEBI" id="CHEBI:75342"/>
    </reaction>
    <physiologicalReaction direction="left-to-right" evidence="23">
        <dbReference type="Rhea" id="RHEA:38488"/>
    </physiologicalReaction>
</comment>
<evidence type="ECO:0000256" key="2">
    <source>
        <dbReference type="ARBA" id="ARBA00009979"/>
    </source>
</evidence>
<evidence type="ECO:0000256" key="27">
    <source>
        <dbReference type="ARBA" id="ARBA00048049"/>
    </source>
</evidence>
<comment type="catalytic activity">
    <reaction evidence="15">
        <text>a 1,2-diacyl-sn-glycero-3-phosphocholine + H2O = a 1-acyl-sn-glycero-3-phosphocholine + a fatty acid + H(+)</text>
        <dbReference type="Rhea" id="RHEA:15801"/>
        <dbReference type="ChEBI" id="CHEBI:15377"/>
        <dbReference type="ChEBI" id="CHEBI:15378"/>
        <dbReference type="ChEBI" id="CHEBI:28868"/>
        <dbReference type="ChEBI" id="CHEBI:57643"/>
        <dbReference type="ChEBI" id="CHEBI:58168"/>
        <dbReference type="EC" id="3.1.1.4"/>
    </reaction>
    <physiologicalReaction direction="left-to-right" evidence="15">
        <dbReference type="Rhea" id="RHEA:15802"/>
    </physiologicalReaction>
</comment>
<dbReference type="Gene3D" id="3.40.50.1110">
    <property type="entry name" value="SGNH hydrolase"/>
    <property type="match status" value="1"/>
</dbReference>
<dbReference type="GO" id="GO:0004623">
    <property type="term" value="F:phospholipase A2 activity"/>
    <property type="evidence" value="ECO:0007669"/>
    <property type="project" value="UniProtKB-EC"/>
</dbReference>
<comment type="catalytic activity">
    <reaction evidence="22">
        <text>1,3-dihexadecanoyl-2-(9Z-octadecenoyl)glycerol + H2O = 1-hexadecanoyl-2-(9Z-octadecenoyl)-glycerol + hexadecanoate + H(+)</text>
        <dbReference type="Rhea" id="RHEA:40979"/>
        <dbReference type="ChEBI" id="CHEBI:7896"/>
        <dbReference type="ChEBI" id="CHEBI:15377"/>
        <dbReference type="ChEBI" id="CHEBI:15378"/>
        <dbReference type="ChEBI" id="CHEBI:75585"/>
        <dbReference type="ChEBI" id="CHEBI:75688"/>
    </reaction>
    <physiologicalReaction direction="left-to-right" evidence="22">
        <dbReference type="Rhea" id="RHEA:40980"/>
    </physiologicalReaction>
</comment>
<keyword evidence="6" id="KW-0732">Signal</keyword>
<evidence type="ECO:0000256" key="24">
    <source>
        <dbReference type="ARBA" id="ARBA00047459"/>
    </source>
</evidence>
<evidence type="ECO:0000256" key="41">
    <source>
        <dbReference type="ARBA" id="ARBA00049372"/>
    </source>
</evidence>
<keyword evidence="9" id="KW-1133">Transmembrane helix</keyword>
<keyword evidence="12" id="KW-0325">Glycoprotein</keyword>
<dbReference type="Pfam" id="PF00657">
    <property type="entry name" value="Lipase_GDSL"/>
    <property type="match status" value="1"/>
</dbReference>
<evidence type="ECO:0000256" key="38">
    <source>
        <dbReference type="ARBA" id="ARBA00048872"/>
    </source>
</evidence>
<keyword evidence="44" id="KW-1185">Reference proteome</keyword>
<dbReference type="GO" id="GO:0004806">
    <property type="term" value="F:triacylglycerol lipase activity"/>
    <property type="evidence" value="ECO:0007669"/>
    <property type="project" value="UniProtKB-EC"/>
</dbReference>
<comment type="catalytic activity">
    <reaction evidence="14">
        <text>1-hexadecanoyl-2-(9Z,12Z-octadecadienoyl)-sn-glycero-3-phosphocholine + H2O = (9Z,12Z)-octadecadienoate + 1-hexadecanoyl-sn-glycero-3-phosphocholine + H(+)</text>
        <dbReference type="Rhea" id="RHEA:40811"/>
        <dbReference type="ChEBI" id="CHEBI:15377"/>
        <dbReference type="ChEBI" id="CHEBI:15378"/>
        <dbReference type="ChEBI" id="CHEBI:30245"/>
        <dbReference type="ChEBI" id="CHEBI:72998"/>
        <dbReference type="ChEBI" id="CHEBI:73002"/>
    </reaction>
    <physiologicalReaction direction="left-to-right" evidence="14">
        <dbReference type="Rhea" id="RHEA:40812"/>
    </physiologicalReaction>
</comment>
<evidence type="ECO:0000256" key="18">
    <source>
        <dbReference type="ARBA" id="ARBA00031485"/>
    </source>
</evidence>
<evidence type="ECO:0000256" key="9">
    <source>
        <dbReference type="ARBA" id="ARBA00022989"/>
    </source>
</evidence>
<keyword evidence="10" id="KW-0443">Lipid metabolism</keyword>
<dbReference type="GO" id="GO:0004622">
    <property type="term" value="F:phosphatidylcholine lysophospholipase activity"/>
    <property type="evidence" value="ECO:0007669"/>
    <property type="project" value="UniProtKB-EC"/>
</dbReference>
<comment type="catalytic activity">
    <reaction evidence="27">
        <text>a 1-O-alkyl-2-acyl-sn-glycero-3-phosphocholine + H2O = a 1-O-alkyl-sn-glycero-3-phosphocholine + a fatty acid + H(+)</text>
        <dbReference type="Rhea" id="RHEA:36231"/>
        <dbReference type="ChEBI" id="CHEBI:15377"/>
        <dbReference type="ChEBI" id="CHEBI:15378"/>
        <dbReference type="ChEBI" id="CHEBI:28868"/>
        <dbReference type="ChEBI" id="CHEBI:30909"/>
        <dbReference type="ChEBI" id="CHEBI:36702"/>
        <dbReference type="EC" id="3.1.1.4"/>
    </reaction>
    <physiologicalReaction direction="left-to-right" evidence="27">
        <dbReference type="Rhea" id="RHEA:36232"/>
    </physiologicalReaction>
</comment>
<evidence type="ECO:0000256" key="13">
    <source>
        <dbReference type="ARBA" id="ARBA00023369"/>
    </source>
</evidence>
<evidence type="ECO:0000256" key="25">
    <source>
        <dbReference type="ARBA" id="ARBA00048011"/>
    </source>
</evidence>
<evidence type="ECO:0000256" key="3">
    <source>
        <dbReference type="ARBA" id="ARBA00015133"/>
    </source>
</evidence>
<evidence type="ECO:0000256" key="17">
    <source>
        <dbReference type="ARBA" id="ARBA00031182"/>
    </source>
</evidence>
<comment type="catalytic activity">
    <reaction evidence="28">
        <text>1,2-di-(9Z-octadecenoyl)-sn-glycero-3-phosphocholine + H2O = 1-(9Z-octadecenoyl)-sn-glycero-3-phosphocholine + (9Z)-octadecenoate + H(+)</text>
        <dbReference type="Rhea" id="RHEA:40923"/>
        <dbReference type="ChEBI" id="CHEBI:15377"/>
        <dbReference type="ChEBI" id="CHEBI:15378"/>
        <dbReference type="ChEBI" id="CHEBI:28610"/>
        <dbReference type="ChEBI" id="CHEBI:30823"/>
        <dbReference type="ChEBI" id="CHEBI:74669"/>
    </reaction>
    <physiologicalReaction direction="left-to-right" evidence="28">
        <dbReference type="Rhea" id="RHEA:40924"/>
    </physiologicalReaction>
</comment>
<name>A0AAW1KN06_POPJA</name>
<evidence type="ECO:0000256" key="42">
    <source>
        <dbReference type="ARBA" id="ARBA00049461"/>
    </source>
</evidence>
<keyword evidence="8" id="KW-0378">Hydrolase</keyword>
<keyword evidence="5" id="KW-0812">Transmembrane</keyword>
<evidence type="ECO:0000256" key="37">
    <source>
        <dbReference type="ARBA" id="ARBA00048869"/>
    </source>
</evidence>
<dbReference type="InterPro" id="IPR001087">
    <property type="entry name" value="GDSL"/>
</dbReference>
<proteinExistence type="inferred from homology"/>
<evidence type="ECO:0000256" key="21">
    <source>
        <dbReference type="ARBA" id="ARBA00047324"/>
    </source>
</evidence>
<evidence type="ECO:0000256" key="11">
    <source>
        <dbReference type="ARBA" id="ARBA00023136"/>
    </source>
</evidence>
<evidence type="ECO:0000256" key="7">
    <source>
        <dbReference type="ARBA" id="ARBA00022737"/>
    </source>
</evidence>
<evidence type="ECO:0000256" key="8">
    <source>
        <dbReference type="ARBA" id="ARBA00022801"/>
    </source>
</evidence>
<evidence type="ECO:0000256" key="28">
    <source>
        <dbReference type="ARBA" id="ARBA00048058"/>
    </source>
</evidence>
<dbReference type="InterPro" id="IPR035547">
    <property type="entry name" value="Phospholipase_B"/>
</dbReference>
<evidence type="ECO:0000256" key="34">
    <source>
        <dbReference type="ARBA" id="ARBA00048613"/>
    </source>
</evidence>
<evidence type="ECO:0000256" key="19">
    <source>
        <dbReference type="ARBA" id="ARBA00033022"/>
    </source>
</evidence>
<comment type="catalytic activity">
    <reaction evidence="39">
        <text>1-hexadecanoyl-2-(9Z)-octadecenoyl-3-octadecanoyl-sn-glycerol + H2O = 1-hexadecanoyl-3-octadecanoyl-sn-glycerol + (9Z)-octadecenoate + H(+)</text>
        <dbReference type="Rhea" id="RHEA:41103"/>
        <dbReference type="ChEBI" id="CHEBI:15377"/>
        <dbReference type="ChEBI" id="CHEBI:15378"/>
        <dbReference type="ChEBI" id="CHEBI:30823"/>
        <dbReference type="ChEBI" id="CHEBI:77623"/>
        <dbReference type="ChEBI" id="CHEBI:77624"/>
    </reaction>
    <physiologicalReaction direction="left-to-right" evidence="39">
        <dbReference type="Rhea" id="RHEA:41104"/>
    </physiologicalReaction>
</comment>
<evidence type="ECO:0000256" key="5">
    <source>
        <dbReference type="ARBA" id="ARBA00022692"/>
    </source>
</evidence>
<comment type="catalytic activity">
    <reaction evidence="38">
        <text>1-O-hexadecyl-2-(9Z)-octadecenoyl-sn-glycero-3-phosphocholine + H2O = 1-O-hexadecyl-sn-glycero-3-phosphocholine + (9Z)-octadecenoate + H(+)</text>
        <dbReference type="Rhea" id="RHEA:40915"/>
        <dbReference type="ChEBI" id="CHEBI:15377"/>
        <dbReference type="ChEBI" id="CHEBI:15378"/>
        <dbReference type="ChEBI" id="CHEBI:30823"/>
        <dbReference type="ChEBI" id="CHEBI:34112"/>
        <dbReference type="ChEBI" id="CHEBI:64496"/>
    </reaction>
    <physiologicalReaction direction="left-to-right" evidence="38">
        <dbReference type="Rhea" id="RHEA:40916"/>
    </physiologicalReaction>
</comment>
<evidence type="ECO:0000256" key="16">
    <source>
        <dbReference type="ARBA" id="ARBA00029723"/>
    </source>
</evidence>
<evidence type="ECO:0000313" key="44">
    <source>
        <dbReference type="Proteomes" id="UP001458880"/>
    </source>
</evidence>
<comment type="similarity">
    <text evidence="2">Belongs to the 'GDSL' lipolytic enzyme family. Phospholipase B1 subfamily.</text>
</comment>
<evidence type="ECO:0000256" key="39">
    <source>
        <dbReference type="ARBA" id="ARBA00048939"/>
    </source>
</evidence>
<comment type="catalytic activity">
    <reaction evidence="41">
        <text>1,3-di-(9Z-octadecenoyl)-glycerol + H2O = 1-(9Z-octadecenoyl)-glycerol + (9Z)-octadecenoate + H(+)</text>
        <dbReference type="Rhea" id="RHEA:39939"/>
        <dbReference type="ChEBI" id="CHEBI:15377"/>
        <dbReference type="ChEBI" id="CHEBI:15378"/>
        <dbReference type="ChEBI" id="CHEBI:30823"/>
        <dbReference type="ChEBI" id="CHEBI:75342"/>
        <dbReference type="ChEBI" id="CHEBI:75735"/>
    </reaction>
    <physiologicalReaction direction="left-to-right" evidence="41">
        <dbReference type="Rhea" id="RHEA:39940"/>
    </physiologicalReaction>
</comment>
<evidence type="ECO:0000256" key="22">
    <source>
        <dbReference type="ARBA" id="ARBA00047363"/>
    </source>
</evidence>
<dbReference type="PANTHER" id="PTHR21325:SF31">
    <property type="entry name" value="GH22081P-RELATED"/>
    <property type="match status" value="1"/>
</dbReference>
<evidence type="ECO:0000256" key="29">
    <source>
        <dbReference type="ARBA" id="ARBA00048227"/>
    </source>
</evidence>
<comment type="catalytic activity">
    <reaction evidence="37">
        <text>1,3-dihexadecanoyl-2-(9Z-octadecenoyl)glycerol + H2O = 1,3-dihexadecanoylglycerol + (9Z)-octadecenoate + H(+)</text>
        <dbReference type="Rhea" id="RHEA:40983"/>
        <dbReference type="ChEBI" id="CHEBI:15377"/>
        <dbReference type="ChEBI" id="CHEBI:15378"/>
        <dbReference type="ChEBI" id="CHEBI:30823"/>
        <dbReference type="ChEBI" id="CHEBI:75688"/>
        <dbReference type="ChEBI" id="CHEBI:77619"/>
    </reaction>
    <physiologicalReaction direction="left-to-right" evidence="37">
        <dbReference type="Rhea" id="RHEA:40984"/>
    </physiologicalReaction>
</comment>
<evidence type="ECO:0000256" key="10">
    <source>
        <dbReference type="ARBA" id="ARBA00023098"/>
    </source>
</evidence>
<comment type="caution">
    <text evidence="43">The sequence shown here is derived from an EMBL/GenBank/DDBJ whole genome shotgun (WGS) entry which is preliminary data.</text>
</comment>
<reference evidence="43 44" key="1">
    <citation type="journal article" date="2024" name="BMC Genomics">
        <title>De novo assembly and annotation of Popillia japonica's genome with initial clues to its potential as an invasive pest.</title>
        <authorList>
            <person name="Cucini C."/>
            <person name="Boschi S."/>
            <person name="Funari R."/>
            <person name="Cardaioli E."/>
            <person name="Iannotti N."/>
            <person name="Marturano G."/>
            <person name="Paoli F."/>
            <person name="Bruttini M."/>
            <person name="Carapelli A."/>
            <person name="Frati F."/>
            <person name="Nardi F."/>
        </authorList>
    </citation>
    <scope>NUCLEOTIDE SEQUENCE [LARGE SCALE GENOMIC DNA]</scope>
    <source>
        <strain evidence="43">DMR45628</strain>
    </source>
</reference>
<dbReference type="SUPFAM" id="SSF52266">
    <property type="entry name" value="SGNH hydrolase"/>
    <property type="match status" value="1"/>
</dbReference>
<evidence type="ECO:0000256" key="26">
    <source>
        <dbReference type="ARBA" id="ARBA00048015"/>
    </source>
</evidence>
<evidence type="ECO:0000256" key="30">
    <source>
        <dbReference type="ARBA" id="ARBA00048362"/>
    </source>
</evidence>
<comment type="catalytic activity">
    <reaction evidence="30">
        <text>1-hexadecanoyl-2-(9Z,12Z-octadecadienoyl)-sn-glycero-3-phosphocholine + H2O = 2-(9Z,12Z-octadecadienoyl)-sn-glycero-3-phosphocholine + hexadecanoate + H(+)</text>
        <dbReference type="Rhea" id="RHEA:40971"/>
        <dbReference type="ChEBI" id="CHEBI:7896"/>
        <dbReference type="ChEBI" id="CHEBI:15377"/>
        <dbReference type="ChEBI" id="CHEBI:15378"/>
        <dbReference type="ChEBI" id="CHEBI:73002"/>
        <dbReference type="ChEBI" id="CHEBI:76084"/>
    </reaction>
    <physiologicalReaction direction="left-to-right" evidence="30">
        <dbReference type="Rhea" id="RHEA:40972"/>
    </physiologicalReaction>
</comment>
<comment type="catalytic activity">
    <reaction evidence="26">
        <text>1-hexadecanoyl-2-(9Z-octadecenoyl)-sn-glycero-3-phospho-(1'-sn-glycerol) + H2O = 1-hexadecanoyl-sn-glycero-3-phospho-(1'-sn-glycerol) + (9Z)-octadecenoate + H(+)</text>
        <dbReference type="Rhea" id="RHEA:40919"/>
        <dbReference type="ChEBI" id="CHEBI:15377"/>
        <dbReference type="ChEBI" id="CHEBI:15378"/>
        <dbReference type="ChEBI" id="CHEBI:30823"/>
        <dbReference type="ChEBI" id="CHEBI:72841"/>
        <dbReference type="ChEBI" id="CHEBI:75158"/>
    </reaction>
    <physiologicalReaction direction="left-to-right" evidence="26">
        <dbReference type="Rhea" id="RHEA:40920"/>
    </physiologicalReaction>
</comment>
<comment type="catalytic activity">
    <reaction evidence="21">
        <text>1-hexadecanoyl-2-(9Z)-octadecenoyl-3-octadecanoyl-sn-glycerol + H2O = 2-(9Z-octadecenoyl)-3-octadecanoyl-sn-glycerol + hexadecanoate + H(+)</text>
        <dbReference type="Rhea" id="RHEA:41107"/>
        <dbReference type="ChEBI" id="CHEBI:7896"/>
        <dbReference type="ChEBI" id="CHEBI:15377"/>
        <dbReference type="ChEBI" id="CHEBI:15378"/>
        <dbReference type="ChEBI" id="CHEBI:75558"/>
        <dbReference type="ChEBI" id="CHEBI:77623"/>
    </reaction>
    <physiologicalReaction direction="left-to-right" evidence="21">
        <dbReference type="Rhea" id="RHEA:41108"/>
    </physiologicalReaction>
</comment>
<protein>
    <recommendedName>
        <fullName evidence="3">Phospholipase B1, membrane-associated</fullName>
    </recommendedName>
    <alternativeName>
        <fullName evidence="16">Lysophospholipase</fullName>
    </alternativeName>
    <alternativeName>
        <fullName evidence="17">Phospholipase A2</fullName>
    </alternativeName>
    <alternativeName>
        <fullName evidence="19">Phospholipase B/lipase</fullName>
    </alternativeName>
    <alternativeName>
        <fullName evidence="18">Triacylglycerol lipase</fullName>
    </alternativeName>
</protein>
<comment type="subcellular location">
    <subcellularLocation>
        <location evidence="1">Apical cell membrane</location>
        <topology evidence="1">Single-pass type I membrane protein</topology>
    </subcellularLocation>
</comment>
<evidence type="ECO:0000256" key="33">
    <source>
        <dbReference type="ARBA" id="ARBA00048454"/>
    </source>
</evidence>
<dbReference type="GO" id="GO:0016324">
    <property type="term" value="C:apical plasma membrane"/>
    <property type="evidence" value="ECO:0007669"/>
    <property type="project" value="UniProtKB-SubCell"/>
</dbReference>
<evidence type="ECO:0000313" key="43">
    <source>
        <dbReference type="EMBL" id="KAK9721446.1"/>
    </source>
</evidence>
<evidence type="ECO:0000256" key="1">
    <source>
        <dbReference type="ARBA" id="ARBA00004247"/>
    </source>
</evidence>
<evidence type="ECO:0000256" key="35">
    <source>
        <dbReference type="ARBA" id="ARBA00048656"/>
    </source>
</evidence>
<comment type="catalytic activity">
    <reaction evidence="32">
        <text>1,2,3-tri-(9Z-octadecenoyl)-glycerol + H2O = di-(9Z)-octadecenoylglycerol + (9Z)-octadecenoate + H(+)</text>
        <dbReference type="Rhea" id="RHEA:38575"/>
        <dbReference type="ChEBI" id="CHEBI:15377"/>
        <dbReference type="ChEBI" id="CHEBI:15378"/>
        <dbReference type="ChEBI" id="CHEBI:30823"/>
        <dbReference type="ChEBI" id="CHEBI:53753"/>
        <dbReference type="ChEBI" id="CHEBI:75945"/>
    </reaction>
    <physiologicalReaction direction="left-to-right" evidence="32">
        <dbReference type="Rhea" id="RHEA:38576"/>
    </physiologicalReaction>
</comment>
<comment type="catalytic activity">
    <reaction evidence="34">
        <text>1-hexadecanoyl-2-(9Z-octadecenoyl)-sn-glycero-3-phosphoethanolamine + H2O = 1-hexadecanoyl-sn-glycero-3-phosphoethanolamine + (9Z)-octadecenoate + H(+)</text>
        <dbReference type="Rhea" id="RHEA:40911"/>
        <dbReference type="ChEBI" id="CHEBI:15377"/>
        <dbReference type="ChEBI" id="CHEBI:15378"/>
        <dbReference type="ChEBI" id="CHEBI:30823"/>
        <dbReference type="ChEBI" id="CHEBI:73004"/>
        <dbReference type="ChEBI" id="CHEBI:73007"/>
    </reaction>
    <physiologicalReaction direction="left-to-right" evidence="34">
        <dbReference type="Rhea" id="RHEA:40912"/>
    </physiologicalReaction>
</comment>
<dbReference type="InterPro" id="IPR038885">
    <property type="entry name" value="PLB1"/>
</dbReference>
<sequence>MKMNYLIFATDELAGLDNFYLKGRIGRILADQFIDKIRYQNYRNQLQKNQDTIDDSAPFPCDTIGFRSDKKPDSVHRLKPGDIDVIGAMGDSLTAGFGALSHTLLDLFRDYRGVSFPIGGEKTWRQYLTLPNIIKEYNPNLVGYALRASNTVERASQFNVAEDSAISADMPYMAKVLLKRITSDKRVNVKNDWKLILIFIGANDFCQSCYNEDAETILEKHKRDLLAVLRILRDNLPRTFVGIVNPPYVTLLASFRNVPSECYMSQRFSCPCVVGETHKRRRHEIATLISRWHRLQEDIAGYEEFRTEDFAVVNQPILQNSTAIPTTVGGDIDLTYFAADCFHFSQKGHALVAEALWNSIFQPVGKKQKTIFSDRL</sequence>
<comment type="catalytic activity">
    <reaction evidence="25">
        <text>2,3-di-(9Z)-octadecenoyl-sn-glycerol + H2O = 3-(9Z-octadecenoyl)-sn-glycerol + (9Z)-octadecenoate + H(+)</text>
        <dbReference type="Rhea" id="RHEA:42604"/>
        <dbReference type="ChEBI" id="CHEBI:15377"/>
        <dbReference type="ChEBI" id="CHEBI:15378"/>
        <dbReference type="ChEBI" id="CHEBI:30823"/>
        <dbReference type="ChEBI" id="CHEBI:75824"/>
        <dbReference type="ChEBI" id="CHEBI:75938"/>
    </reaction>
    <physiologicalReaction direction="left-to-right" evidence="25">
        <dbReference type="Rhea" id="RHEA:42605"/>
    </physiologicalReaction>
</comment>
<evidence type="ECO:0000256" key="14">
    <source>
        <dbReference type="ARBA" id="ARBA00023408"/>
    </source>
</evidence>
<accession>A0AAW1KN06</accession>
<comment type="function">
    <text evidence="20">Calcium-independent membrane-associated phospholipase that catalyzes complete diacylation of phospholipids by hydrolyzing both sn-1 and sn-2 fatty acyl chains attached to the glycerol backbone (phospholipase B activity). Has dual phospholipase and lysophospholipase activities toward diacylphospholipids. Preferentially cleaves sn-2 ester bonds over sn-1 bonds. Acts as a lipase toward glycerolipid substrates. Hydrolyzes fatty acyl chains of diacylglycerols with preference for the sn-2 position and of triacylglycerols with not positional selectivity. May also hydrolyze long chain retinyl esters such as retinyl palmitate. May contribute to digestion of dietary phospholipids, glycerolipids and retinoids, facilitating lipid absorption at the brush border.</text>
</comment>
<dbReference type="CDD" id="cd01824">
    <property type="entry name" value="Phospholipase_B_like"/>
    <property type="match status" value="1"/>
</dbReference>
<evidence type="ECO:0000256" key="32">
    <source>
        <dbReference type="ARBA" id="ARBA00048386"/>
    </source>
</evidence>
<dbReference type="EMBL" id="JASPKY010000199">
    <property type="protein sequence ID" value="KAK9721446.1"/>
    <property type="molecule type" value="Genomic_DNA"/>
</dbReference>
<comment type="catalytic activity">
    <reaction evidence="33">
        <text>a 1-acyl-sn-glycero-3-phosphocholine + H2O = sn-glycerol 3-phosphocholine + a fatty acid + H(+)</text>
        <dbReference type="Rhea" id="RHEA:15177"/>
        <dbReference type="ChEBI" id="CHEBI:15377"/>
        <dbReference type="ChEBI" id="CHEBI:15378"/>
        <dbReference type="ChEBI" id="CHEBI:16870"/>
        <dbReference type="ChEBI" id="CHEBI:28868"/>
        <dbReference type="ChEBI" id="CHEBI:58168"/>
        <dbReference type="EC" id="3.1.1.5"/>
    </reaction>
    <physiologicalReaction direction="left-to-right" evidence="33">
        <dbReference type="Rhea" id="RHEA:15178"/>
    </physiologicalReaction>
</comment>
<comment type="catalytic activity">
    <reaction evidence="24">
        <text>1-hexadecanoyl-2-(9Z)-octadecenoyl-3-octadecanoyl-sn-glycerol + H2O = 1-hexadecanoyl-2-(9Z-octadecenoyl)-sn-glycerol + octadecanoate + H(+)</text>
        <dbReference type="Rhea" id="RHEA:41111"/>
        <dbReference type="ChEBI" id="CHEBI:15377"/>
        <dbReference type="ChEBI" id="CHEBI:15378"/>
        <dbReference type="ChEBI" id="CHEBI:25629"/>
        <dbReference type="ChEBI" id="CHEBI:75466"/>
        <dbReference type="ChEBI" id="CHEBI:77623"/>
    </reaction>
    <physiologicalReaction direction="left-to-right" evidence="24">
        <dbReference type="Rhea" id="RHEA:41112"/>
    </physiologicalReaction>
</comment>
<evidence type="ECO:0000256" key="4">
    <source>
        <dbReference type="ARBA" id="ARBA00022475"/>
    </source>
</evidence>
<evidence type="ECO:0000256" key="40">
    <source>
        <dbReference type="ARBA" id="ARBA00049363"/>
    </source>
</evidence>
<comment type="catalytic activity">
    <reaction evidence="31">
        <text>1-octadecanoyl-2-(9Z,12Z)-octadecadienoyl-sn-glycerol + H2O = 1-octadecanoyl-sn-glycerol + (9Z,12Z)-octadecadienoate + H(+)</text>
        <dbReference type="Rhea" id="RHEA:40927"/>
        <dbReference type="ChEBI" id="CHEBI:15377"/>
        <dbReference type="ChEBI" id="CHEBI:15378"/>
        <dbReference type="ChEBI" id="CHEBI:30245"/>
        <dbReference type="ChEBI" id="CHEBI:75550"/>
        <dbReference type="ChEBI" id="CHEBI:77097"/>
    </reaction>
    <physiologicalReaction direction="left-to-right" evidence="31">
        <dbReference type="Rhea" id="RHEA:40928"/>
    </physiologicalReaction>
</comment>
<dbReference type="AlphaFoldDB" id="A0AAW1KN06"/>
<dbReference type="FunFam" id="3.40.50.1110:FF:000005">
    <property type="entry name" value="Phospholipase B1"/>
    <property type="match status" value="1"/>
</dbReference>
<evidence type="ECO:0000256" key="20">
    <source>
        <dbReference type="ARBA" id="ARBA00045916"/>
    </source>
</evidence>